<evidence type="ECO:0000256" key="1">
    <source>
        <dbReference type="SAM" id="SignalP"/>
    </source>
</evidence>
<gene>
    <name evidence="2" type="ORF">PQU94_11355</name>
</gene>
<organism evidence="2 3">
    <name type="scientific">Asticcacaulis currens</name>
    <dbReference type="NCBI Taxonomy" id="2984210"/>
    <lineage>
        <taxon>Bacteria</taxon>
        <taxon>Pseudomonadati</taxon>
        <taxon>Pseudomonadota</taxon>
        <taxon>Alphaproteobacteria</taxon>
        <taxon>Caulobacterales</taxon>
        <taxon>Caulobacteraceae</taxon>
        <taxon>Asticcacaulis</taxon>
    </lineage>
</organism>
<keyword evidence="3" id="KW-1185">Reference proteome</keyword>
<name>A0ABT5IFA4_9CAUL</name>
<comment type="caution">
    <text evidence="2">The sequence shown here is derived from an EMBL/GenBank/DDBJ whole genome shotgun (WGS) entry which is preliminary data.</text>
</comment>
<feature type="chain" id="PRO_5045997273" evidence="1">
    <location>
        <begin position="23"/>
        <end position="128"/>
    </location>
</feature>
<accession>A0ABT5IFA4</accession>
<dbReference type="RefSeq" id="WP_272741584.1">
    <property type="nucleotide sequence ID" value="NZ_JAQQKW010000006.1"/>
</dbReference>
<keyword evidence="1" id="KW-0732">Signal</keyword>
<dbReference type="Proteomes" id="UP001216595">
    <property type="component" value="Unassembled WGS sequence"/>
</dbReference>
<proteinExistence type="predicted"/>
<evidence type="ECO:0000313" key="2">
    <source>
        <dbReference type="EMBL" id="MDC7694878.1"/>
    </source>
</evidence>
<evidence type="ECO:0000313" key="3">
    <source>
        <dbReference type="Proteomes" id="UP001216595"/>
    </source>
</evidence>
<protein>
    <submittedName>
        <fullName evidence="2">Uncharacterized protein</fullName>
    </submittedName>
</protein>
<feature type="signal peptide" evidence="1">
    <location>
        <begin position="1"/>
        <end position="22"/>
    </location>
</feature>
<dbReference type="EMBL" id="JAQQKW010000006">
    <property type="protein sequence ID" value="MDC7694878.1"/>
    <property type="molecule type" value="Genomic_DNA"/>
</dbReference>
<reference evidence="2 3" key="1">
    <citation type="submission" date="2023-01" db="EMBL/GenBank/DDBJ databases">
        <title>Novel species of the genus Asticcacaulis isolated from rivers.</title>
        <authorList>
            <person name="Lu H."/>
        </authorList>
    </citation>
    <scope>NUCLEOTIDE SEQUENCE [LARGE SCALE GENOMIC DNA]</scope>
    <source>
        <strain evidence="2 3">DXS10W</strain>
    </source>
</reference>
<sequence length="128" mass="13447">MSRLRLIGALMAGVSFAGGALAEPSPKPDIRVAVPPQDVIGIVEVIGDDLLIKSLDGVHRFSGAKACTGLTDAPFVHVRMTEQKVSLGHGGTAQVVYGTSMASVRTCTVTYQGLYSPPPLMEVTPLER</sequence>